<reference evidence="12" key="1">
    <citation type="submission" date="2022-05" db="EMBL/GenBank/DDBJ databases">
        <authorList>
            <person name="Okamura Y."/>
        </authorList>
    </citation>
    <scope>NUCLEOTIDE SEQUENCE</scope>
</reference>
<keyword evidence="13" id="KW-1185">Reference proteome</keyword>
<keyword evidence="6" id="KW-0297">G-protein coupled receptor</keyword>
<dbReference type="PRINTS" id="PR00237">
    <property type="entry name" value="GPCRRHODOPSN"/>
</dbReference>
<dbReference type="PANTHER" id="PTHR24248:SF134">
    <property type="entry name" value="OCTOPAMINE RECEPTOR BETA-1R"/>
    <property type="match status" value="1"/>
</dbReference>
<protein>
    <recommendedName>
        <fullName evidence="11">G-protein coupled receptors family 1 profile domain-containing protein</fullName>
    </recommendedName>
</protein>
<keyword evidence="8" id="KW-0675">Receptor</keyword>
<dbReference type="Proteomes" id="UP001152562">
    <property type="component" value="Unassembled WGS sequence"/>
</dbReference>
<dbReference type="Pfam" id="PF00001">
    <property type="entry name" value="7tm_1"/>
    <property type="match status" value="1"/>
</dbReference>
<feature type="domain" description="G-protein coupled receptors family 1 profile" evidence="11">
    <location>
        <begin position="1"/>
        <end position="105"/>
    </location>
</feature>
<evidence type="ECO:0000256" key="7">
    <source>
        <dbReference type="ARBA" id="ARBA00023136"/>
    </source>
</evidence>
<feature type="transmembrane region" description="Helical" evidence="10">
    <location>
        <begin position="84"/>
        <end position="108"/>
    </location>
</feature>
<evidence type="ECO:0000256" key="4">
    <source>
        <dbReference type="ARBA" id="ARBA00022692"/>
    </source>
</evidence>
<comment type="caution">
    <text evidence="12">The sequence shown here is derived from an EMBL/GenBank/DDBJ whole genome shotgun (WGS) entry which is preliminary data.</text>
</comment>
<gene>
    <name evidence="12" type="ORF">PIBRA_LOCUS12755</name>
</gene>
<sequence>MARSKVASLLLDKHLQINGISVGDVMRERQSIQMQPMACSKMKRERKAARTLGIIMSAFLACWLPFFLWYIITALCGEACPSPPPVVAAVFWVGYFNSALNPLIYAYFNRDFRAAFRKTLDSCCRSLCGNIGRRYCAQMHRRDHHHSNTSDMHMNNCVKSTSADILKQPTCSRIEEPTA</sequence>
<dbReference type="GO" id="GO:0043410">
    <property type="term" value="P:positive regulation of MAPK cascade"/>
    <property type="evidence" value="ECO:0007669"/>
    <property type="project" value="TreeGrafter"/>
</dbReference>
<evidence type="ECO:0000313" key="12">
    <source>
        <dbReference type="EMBL" id="CAH4037021.1"/>
    </source>
</evidence>
<evidence type="ECO:0000256" key="1">
    <source>
        <dbReference type="ARBA" id="ARBA00004651"/>
    </source>
</evidence>
<dbReference type="GO" id="GO:0071880">
    <property type="term" value="P:adenylate cyclase-activating adrenergic receptor signaling pathway"/>
    <property type="evidence" value="ECO:0007669"/>
    <property type="project" value="TreeGrafter"/>
</dbReference>
<evidence type="ECO:0000256" key="2">
    <source>
        <dbReference type="ARBA" id="ARBA00010663"/>
    </source>
</evidence>
<dbReference type="PROSITE" id="PS50262">
    <property type="entry name" value="G_PROTEIN_RECEP_F1_2"/>
    <property type="match status" value="1"/>
</dbReference>
<evidence type="ECO:0000256" key="3">
    <source>
        <dbReference type="ARBA" id="ARBA00022475"/>
    </source>
</evidence>
<comment type="similarity">
    <text evidence="2">Belongs to the G-protein coupled receptor 1 family.</text>
</comment>
<accession>A0A9P0TR96</accession>
<keyword evidence="3" id="KW-1003">Cell membrane</keyword>
<dbReference type="EMBL" id="CALOZG010000085">
    <property type="protein sequence ID" value="CAH4037021.1"/>
    <property type="molecule type" value="Genomic_DNA"/>
</dbReference>
<keyword evidence="7 10" id="KW-0472">Membrane</keyword>
<evidence type="ECO:0000259" key="11">
    <source>
        <dbReference type="PROSITE" id="PS50262"/>
    </source>
</evidence>
<dbReference type="GO" id="GO:0004989">
    <property type="term" value="F:octopamine receptor activity"/>
    <property type="evidence" value="ECO:0007669"/>
    <property type="project" value="TreeGrafter"/>
</dbReference>
<evidence type="ECO:0000256" key="8">
    <source>
        <dbReference type="ARBA" id="ARBA00023170"/>
    </source>
</evidence>
<organism evidence="12 13">
    <name type="scientific">Pieris brassicae</name>
    <name type="common">White butterfly</name>
    <name type="synonym">Large white butterfly</name>
    <dbReference type="NCBI Taxonomy" id="7116"/>
    <lineage>
        <taxon>Eukaryota</taxon>
        <taxon>Metazoa</taxon>
        <taxon>Ecdysozoa</taxon>
        <taxon>Arthropoda</taxon>
        <taxon>Hexapoda</taxon>
        <taxon>Insecta</taxon>
        <taxon>Pterygota</taxon>
        <taxon>Neoptera</taxon>
        <taxon>Endopterygota</taxon>
        <taxon>Lepidoptera</taxon>
        <taxon>Glossata</taxon>
        <taxon>Ditrysia</taxon>
        <taxon>Papilionoidea</taxon>
        <taxon>Pieridae</taxon>
        <taxon>Pierinae</taxon>
        <taxon>Pieris</taxon>
    </lineage>
</organism>
<comment type="subcellular location">
    <subcellularLocation>
        <location evidence="1">Cell membrane</location>
        <topology evidence="1">Multi-pass membrane protein</topology>
    </subcellularLocation>
</comment>
<evidence type="ECO:0000256" key="6">
    <source>
        <dbReference type="ARBA" id="ARBA00023040"/>
    </source>
</evidence>
<dbReference type="GO" id="GO:0005886">
    <property type="term" value="C:plasma membrane"/>
    <property type="evidence" value="ECO:0007669"/>
    <property type="project" value="UniProtKB-SubCell"/>
</dbReference>
<evidence type="ECO:0000313" key="13">
    <source>
        <dbReference type="Proteomes" id="UP001152562"/>
    </source>
</evidence>
<evidence type="ECO:0000256" key="5">
    <source>
        <dbReference type="ARBA" id="ARBA00022989"/>
    </source>
</evidence>
<name>A0A9P0TR96_PIEBR</name>
<dbReference type="InterPro" id="IPR017452">
    <property type="entry name" value="GPCR_Rhodpsn_7TM"/>
</dbReference>
<keyword evidence="5 10" id="KW-1133">Transmembrane helix</keyword>
<keyword evidence="4 10" id="KW-0812">Transmembrane</keyword>
<proteinExistence type="inferred from homology"/>
<dbReference type="AlphaFoldDB" id="A0A9P0TR96"/>
<dbReference type="InterPro" id="IPR000276">
    <property type="entry name" value="GPCR_Rhodpsn"/>
</dbReference>
<dbReference type="Gene3D" id="1.20.1070.10">
    <property type="entry name" value="Rhodopsin 7-helix transmembrane proteins"/>
    <property type="match status" value="1"/>
</dbReference>
<evidence type="ECO:0000256" key="9">
    <source>
        <dbReference type="ARBA" id="ARBA00023224"/>
    </source>
</evidence>
<dbReference type="PANTHER" id="PTHR24248">
    <property type="entry name" value="ADRENERGIC RECEPTOR-RELATED G-PROTEIN COUPLED RECEPTOR"/>
    <property type="match status" value="1"/>
</dbReference>
<feature type="transmembrane region" description="Helical" evidence="10">
    <location>
        <begin position="51"/>
        <end position="72"/>
    </location>
</feature>
<evidence type="ECO:0000256" key="10">
    <source>
        <dbReference type="SAM" id="Phobius"/>
    </source>
</evidence>
<dbReference type="SUPFAM" id="SSF81321">
    <property type="entry name" value="Family A G protein-coupled receptor-like"/>
    <property type="match status" value="1"/>
</dbReference>
<keyword evidence="9" id="KW-0807">Transducer</keyword>